<dbReference type="Pfam" id="PF06271">
    <property type="entry name" value="RDD"/>
    <property type="match status" value="1"/>
</dbReference>
<dbReference type="PROSITE" id="PS50006">
    <property type="entry name" value="FHA_DOMAIN"/>
    <property type="match status" value="1"/>
</dbReference>
<evidence type="ECO:0000256" key="1">
    <source>
        <dbReference type="ARBA" id="ARBA00004651"/>
    </source>
</evidence>
<sequence>MTVADGRRARREAEQQVQAMTLRDPAAEKAAERARNREEYAEALLTADQLGIVPARSGRRSLAYFSDIVCYLIVASPGLTAAWFLLTGANWARPGIEVFTKQPNFLLLVIVMLGGMLLGWIFIIVEVALHGLRGMTVGKALAGIRSVSVVKMRKPGFWRIVLRTLILQTANVVLPLIGPALFLCSSLWSERGIGWLDRVSKSRVVDIRLGLNPLDLKDLRRAERRIARPERIVETDLPALDSTATDSHFAPGERSRLSVVGENPILPPGDNRDDWAVSVPPAPAPSAPEASTPTAQVPVDSEATISATASADDSAASHHAPQPESIEYIVEGGGVSIGITDAPVIVGRNPEARDGEQVNLVAVNDPSHSMSKTHALFGAEARGVWVEDRGSSNGTVMVQADGSERALEPFVPTWLTGSIVRCGNCEFRILMKGARS</sequence>
<feature type="transmembrane region" description="Helical" evidence="8">
    <location>
        <begin position="105"/>
        <end position="129"/>
    </location>
</feature>
<dbReference type="PANTHER" id="PTHR36115">
    <property type="entry name" value="PROLINE-RICH ANTIGEN HOMOLOG-RELATED"/>
    <property type="match status" value="1"/>
</dbReference>
<dbReference type="InterPro" id="IPR008984">
    <property type="entry name" value="SMAD_FHA_dom_sf"/>
</dbReference>
<gene>
    <name evidence="10" type="ORF">HCR76_12980</name>
</gene>
<accession>A0ABX6YGZ9</accession>
<organism evidence="10 11">
    <name type="scientific">Paramicrobacterium chengjingii</name>
    <dbReference type="NCBI Taxonomy" id="2769067"/>
    <lineage>
        <taxon>Bacteria</taxon>
        <taxon>Bacillati</taxon>
        <taxon>Actinomycetota</taxon>
        <taxon>Actinomycetes</taxon>
        <taxon>Micrococcales</taxon>
        <taxon>Microbacteriaceae</taxon>
        <taxon>Paramicrobacterium</taxon>
    </lineage>
</organism>
<evidence type="ECO:0000256" key="8">
    <source>
        <dbReference type="SAM" id="Phobius"/>
    </source>
</evidence>
<name>A0ABX6YGZ9_9MICO</name>
<evidence type="ECO:0000313" key="11">
    <source>
        <dbReference type="Proteomes" id="UP000662814"/>
    </source>
</evidence>
<reference evidence="10 11" key="1">
    <citation type="submission" date="2020-12" db="EMBL/GenBank/DDBJ databases">
        <title>Microbacterium sp. HY060.</title>
        <authorList>
            <person name="Zhou J."/>
        </authorList>
    </citation>
    <scope>NUCLEOTIDE SEQUENCE [LARGE SCALE GENOMIC DNA]</scope>
    <source>
        <strain evidence="10 11">HY60</strain>
    </source>
</reference>
<dbReference type="InterPro" id="IPR051791">
    <property type="entry name" value="Pra-immunoreactive"/>
</dbReference>
<keyword evidence="4 8" id="KW-0812">Transmembrane</keyword>
<evidence type="ECO:0000256" key="4">
    <source>
        <dbReference type="ARBA" id="ARBA00022692"/>
    </source>
</evidence>
<evidence type="ECO:0000256" key="3">
    <source>
        <dbReference type="ARBA" id="ARBA00022553"/>
    </source>
</evidence>
<evidence type="ECO:0000256" key="2">
    <source>
        <dbReference type="ARBA" id="ARBA00022475"/>
    </source>
</evidence>
<evidence type="ECO:0000256" key="7">
    <source>
        <dbReference type="SAM" id="MobiDB-lite"/>
    </source>
</evidence>
<dbReference type="InterPro" id="IPR000253">
    <property type="entry name" value="FHA_dom"/>
</dbReference>
<evidence type="ECO:0000259" key="9">
    <source>
        <dbReference type="PROSITE" id="PS50006"/>
    </source>
</evidence>
<comment type="subcellular location">
    <subcellularLocation>
        <location evidence="1">Cell membrane</location>
        <topology evidence="1">Multi-pass membrane protein</topology>
    </subcellularLocation>
</comment>
<evidence type="ECO:0000313" key="10">
    <source>
        <dbReference type="EMBL" id="QPZ37726.1"/>
    </source>
</evidence>
<keyword evidence="5 8" id="KW-1133">Transmembrane helix</keyword>
<evidence type="ECO:0000256" key="5">
    <source>
        <dbReference type="ARBA" id="ARBA00022989"/>
    </source>
</evidence>
<feature type="transmembrane region" description="Helical" evidence="8">
    <location>
        <begin position="160"/>
        <end position="183"/>
    </location>
</feature>
<keyword evidence="11" id="KW-1185">Reference proteome</keyword>
<dbReference type="InterPro" id="IPR010432">
    <property type="entry name" value="RDD"/>
</dbReference>
<dbReference type="SUPFAM" id="SSF49879">
    <property type="entry name" value="SMAD/FHA domain"/>
    <property type="match status" value="1"/>
</dbReference>
<dbReference type="CDD" id="cd00060">
    <property type="entry name" value="FHA"/>
    <property type="match status" value="1"/>
</dbReference>
<feature type="transmembrane region" description="Helical" evidence="8">
    <location>
        <begin position="62"/>
        <end position="85"/>
    </location>
</feature>
<keyword evidence="2" id="KW-1003">Cell membrane</keyword>
<dbReference type="RefSeq" id="WP_166991199.1">
    <property type="nucleotide sequence ID" value="NZ_CP061169.1"/>
</dbReference>
<proteinExistence type="predicted"/>
<feature type="domain" description="FHA" evidence="9">
    <location>
        <begin position="344"/>
        <end position="397"/>
    </location>
</feature>
<feature type="region of interest" description="Disordered" evidence="7">
    <location>
        <begin position="242"/>
        <end position="297"/>
    </location>
</feature>
<keyword evidence="3" id="KW-0597">Phosphoprotein</keyword>
<dbReference type="Gene3D" id="2.60.200.20">
    <property type="match status" value="1"/>
</dbReference>
<dbReference type="Proteomes" id="UP000662814">
    <property type="component" value="Chromosome"/>
</dbReference>
<keyword evidence="6 8" id="KW-0472">Membrane</keyword>
<dbReference type="EMBL" id="CP061169">
    <property type="protein sequence ID" value="QPZ37726.1"/>
    <property type="molecule type" value="Genomic_DNA"/>
</dbReference>
<protein>
    <submittedName>
        <fullName evidence="10">RDD family protein</fullName>
    </submittedName>
</protein>
<evidence type="ECO:0000256" key="6">
    <source>
        <dbReference type="ARBA" id="ARBA00023136"/>
    </source>
</evidence>